<keyword evidence="5 8" id="KW-0175">Coiled coil</keyword>
<dbReference type="GO" id="GO:1905515">
    <property type="term" value="P:non-motile cilium assembly"/>
    <property type="evidence" value="ECO:0007669"/>
    <property type="project" value="TreeGrafter"/>
</dbReference>
<dbReference type="Proteomes" id="UP001497472">
    <property type="component" value="Unassembled WGS sequence"/>
</dbReference>
<name>A0AAV1JBT3_9NEOP</name>
<comment type="subcellular location">
    <subcellularLocation>
        <location evidence="1">Cytoplasm</location>
        <location evidence="1">Cytoskeleton</location>
        <location evidence="1">Cilium basal body</location>
    </subcellularLocation>
    <subcellularLocation>
        <location evidence="2">Cytoplasm</location>
        <location evidence="2">Cytoskeleton</location>
        <location evidence="2">Microtubule organizing center</location>
        <location evidence="2">Centrosome</location>
    </subcellularLocation>
</comment>
<evidence type="ECO:0000313" key="11">
    <source>
        <dbReference type="Proteomes" id="UP001497472"/>
    </source>
</evidence>
<feature type="coiled-coil region" evidence="8">
    <location>
        <begin position="742"/>
        <end position="780"/>
    </location>
</feature>
<feature type="region of interest" description="Disordered" evidence="9">
    <location>
        <begin position="1360"/>
        <end position="1388"/>
    </location>
</feature>
<evidence type="ECO:0000256" key="8">
    <source>
        <dbReference type="SAM" id="Coils"/>
    </source>
</evidence>
<evidence type="ECO:0000256" key="9">
    <source>
        <dbReference type="SAM" id="MobiDB-lite"/>
    </source>
</evidence>
<feature type="coiled-coil region" evidence="8">
    <location>
        <begin position="236"/>
        <end position="263"/>
    </location>
</feature>
<feature type="coiled-coil region" evidence="8">
    <location>
        <begin position="8"/>
        <end position="35"/>
    </location>
</feature>
<feature type="coiled-coil region" evidence="8">
    <location>
        <begin position="303"/>
        <end position="367"/>
    </location>
</feature>
<feature type="region of interest" description="Disordered" evidence="9">
    <location>
        <begin position="605"/>
        <end position="652"/>
    </location>
</feature>
<evidence type="ECO:0000256" key="1">
    <source>
        <dbReference type="ARBA" id="ARBA00004120"/>
    </source>
</evidence>
<evidence type="ECO:0000256" key="5">
    <source>
        <dbReference type="ARBA" id="ARBA00023054"/>
    </source>
</evidence>
<evidence type="ECO:0000256" key="6">
    <source>
        <dbReference type="ARBA" id="ARBA00023212"/>
    </source>
</evidence>
<dbReference type="GO" id="GO:0035869">
    <property type="term" value="C:ciliary transition zone"/>
    <property type="evidence" value="ECO:0007669"/>
    <property type="project" value="TreeGrafter"/>
</dbReference>
<accession>A0AAV1JBT3</accession>
<keyword evidence="11" id="KW-1185">Reference proteome</keyword>
<evidence type="ECO:0000256" key="4">
    <source>
        <dbReference type="ARBA" id="ARBA00022794"/>
    </source>
</evidence>
<dbReference type="InterPro" id="IPR026201">
    <property type="entry name" value="Cep290"/>
</dbReference>
<evidence type="ECO:0000256" key="7">
    <source>
        <dbReference type="ARBA" id="ARBA00023273"/>
    </source>
</evidence>
<keyword evidence="4" id="KW-0970">Cilium biogenesis/degradation</keyword>
<dbReference type="EMBL" id="CAVLEF010000007">
    <property type="protein sequence ID" value="CAK1546080.1"/>
    <property type="molecule type" value="Genomic_DNA"/>
</dbReference>
<dbReference type="GO" id="GO:0034451">
    <property type="term" value="C:centriolar satellite"/>
    <property type="evidence" value="ECO:0007669"/>
    <property type="project" value="TreeGrafter"/>
</dbReference>
<feature type="compositionally biased region" description="Polar residues" evidence="9">
    <location>
        <begin position="628"/>
        <end position="641"/>
    </location>
</feature>
<dbReference type="PANTHER" id="PTHR18879">
    <property type="entry name" value="CENTROSOMAL PROTEIN OF 290 KDA"/>
    <property type="match status" value="1"/>
</dbReference>
<protein>
    <submittedName>
        <fullName evidence="10">Uncharacterized protein</fullName>
    </submittedName>
</protein>
<evidence type="ECO:0000256" key="3">
    <source>
        <dbReference type="ARBA" id="ARBA00022490"/>
    </source>
</evidence>
<evidence type="ECO:0000256" key="2">
    <source>
        <dbReference type="ARBA" id="ARBA00004300"/>
    </source>
</evidence>
<feature type="coiled-coil region" evidence="8">
    <location>
        <begin position="1168"/>
        <end position="1195"/>
    </location>
</feature>
<feature type="coiled-coil region" evidence="8">
    <location>
        <begin position="1412"/>
        <end position="1446"/>
    </location>
</feature>
<organism evidence="10 11">
    <name type="scientific">Leptosia nina</name>
    <dbReference type="NCBI Taxonomy" id="320188"/>
    <lineage>
        <taxon>Eukaryota</taxon>
        <taxon>Metazoa</taxon>
        <taxon>Ecdysozoa</taxon>
        <taxon>Arthropoda</taxon>
        <taxon>Hexapoda</taxon>
        <taxon>Insecta</taxon>
        <taxon>Pterygota</taxon>
        <taxon>Neoptera</taxon>
        <taxon>Endopterygota</taxon>
        <taxon>Lepidoptera</taxon>
        <taxon>Glossata</taxon>
        <taxon>Ditrysia</taxon>
        <taxon>Papilionoidea</taxon>
        <taxon>Pieridae</taxon>
        <taxon>Pierinae</taxon>
        <taxon>Leptosia</taxon>
    </lineage>
</organism>
<feature type="coiled-coil region" evidence="8">
    <location>
        <begin position="886"/>
        <end position="995"/>
    </location>
</feature>
<comment type="caution">
    <text evidence="10">The sequence shown here is derived from an EMBL/GenBank/DDBJ whole genome shotgun (WGS) entry which is preliminary data.</text>
</comment>
<proteinExistence type="predicted"/>
<dbReference type="GO" id="GO:0097711">
    <property type="term" value="P:ciliary basal body-plasma membrane docking"/>
    <property type="evidence" value="ECO:0007669"/>
    <property type="project" value="TreeGrafter"/>
</dbReference>
<reference evidence="10 11" key="1">
    <citation type="submission" date="2023-11" db="EMBL/GenBank/DDBJ databases">
        <authorList>
            <person name="Okamura Y."/>
        </authorList>
    </citation>
    <scope>NUCLEOTIDE SEQUENCE [LARGE SCALE GENOMIC DNA]</scope>
</reference>
<sequence length="1453" mass="168354">MKTKDEGIKSLVEEVNKLHQTLNYLQLENESMRQRLKIPKNKKIEATGILKDYYDMKQTHFKVARKIEDNEKKLLTIEVESRIKDEKIAKLTNCLQSLGYSEEKGAILNNDCDILLNVEGSFDKEATVGAEKPAIDFHDKNDYKSILEENEGLRLSLTEILSCLKDNSTTSSGILKLECPSLDSVLQSMEARKTAGWFAPHMKTIVELRSAMGGRDALLTALHQSRKETYEVMTQLSEETKKTLHLEKELKQLQTQVKSKEDNNDESCSFSFSDGQSKLNDSHLSNLEISIVQKQVVVLTGELDVKEKEIQKLKTSLFDLQKSQNELINKLSLTIPREEVIFMKDNLKQLTDENKAVKDRCTDLMCKLDVASTQLQAFSQRQLSVETEIDLLRHQILDLQSSQNKVSVSRLSTELLIAHLQATETFQRMESLKLALNKERQTRLDTEDMLQKQQKIFDIYLNRNNNKFRNIFEVMEILREQYQGIIPLICLESYSNNLDEMINKNNEISQKLNEIDNDRNILMMKHAVFDQILNYSKTKCPEEQDGCPHQIRLNMSERMKQVETKHYVKKIDTIEQSRKMLIQQYHNLEKSFLFVNQAYKKTQKRLSHNSDGSVNVEDLQSDTDSNEGNETYTLSQENQIKASAPQKEQDFSKTIERERFIKTHTVFTQTDVSVDKRMNKETQSEEDRSIKDLQKHLDLLRKDKALQDQKFNEILLSCHKQTEHIHHLNRIDIELTSENVDLKKKVENLMDLSKQKDNLNEILNNTNETLKKEMIDLKNKQNIQTRRDNETSEEAKSLLLTIKKTEVDKNFVIDEYKKLLNDEREEFAKSIYEYQTKIATLQSQLDKAGSNIDASTSEEVNSKTHEKLITKITEYEDKCFKLKHDLETCESDLQASRSELDRWKNLASERLTKMEQLSTQLKERHNQEVESYKAENEHWLVQLNETQREHADLRSRLTEQKALHIKQLNEKDAHIEHLRSIINNLKTQIMNMQTMLTINDPSFDLSAIVEVEEGSDAISHQDSDRLEIKFESTGDLNDFTDDIGKFPSSSTAIWQEPLIERLRREKQQISKQNAILRKQIKALAGRERRARLDAQNLKNQVFRISTSGHKVPSVESAALQNKIASLQAQLTSARRDAHSTVALWDKWKRAQQSSEHWQAKYEEKCQEVITLESSLNLTKSAIQRLEKEKRTLLIRLPETKSARNSTIEKHDAELSEKSSLVKHDYCDSPPPLSTKSLLERIEAQQRRIVALEFAEKGNEPLVSEYEKSLAEVISLKGQVIKLESALLEAQIKSPLQSSHDKNHPDLEYWKSYCEMLKEENMQLTLRVTSLESSPSPMPQQRVNDLEQTVLTLRGLVSKLQAEKSSNTGHRKPDSRPTSGRSSADKTRNASIDMYKIEISNLKRSIQDKDLLLEKSKEMLKIAAEREEDLLRENTMLRRRLEQLKEHKRELFSA</sequence>
<evidence type="ECO:0000313" key="10">
    <source>
        <dbReference type="EMBL" id="CAK1546080.1"/>
    </source>
</evidence>
<keyword evidence="3" id="KW-0963">Cytoplasm</keyword>
<feature type="coiled-coil region" evidence="8">
    <location>
        <begin position="1059"/>
        <end position="1136"/>
    </location>
</feature>
<dbReference type="PANTHER" id="PTHR18879:SF20">
    <property type="entry name" value="CENTROSOMAL PROTEIN OF 290 KDA"/>
    <property type="match status" value="1"/>
</dbReference>
<dbReference type="GO" id="GO:1905349">
    <property type="term" value="P:ciliary transition zone assembly"/>
    <property type="evidence" value="ECO:0007669"/>
    <property type="project" value="TreeGrafter"/>
</dbReference>
<feature type="coiled-coil region" evidence="8">
    <location>
        <begin position="491"/>
        <end position="518"/>
    </location>
</feature>
<gene>
    <name evidence="10" type="ORF">LNINA_LOCUS5679</name>
</gene>
<keyword evidence="6" id="KW-0206">Cytoskeleton</keyword>
<keyword evidence="7" id="KW-0966">Cell projection</keyword>